<proteinExistence type="predicted"/>
<gene>
    <name evidence="1" type="ORF">S06H3_19091</name>
</gene>
<dbReference type="EMBL" id="BARV01009732">
    <property type="protein sequence ID" value="GAI03605.1"/>
    <property type="molecule type" value="Genomic_DNA"/>
</dbReference>
<evidence type="ECO:0000313" key="1">
    <source>
        <dbReference type="EMBL" id="GAI03605.1"/>
    </source>
</evidence>
<feature type="non-terminal residue" evidence="1">
    <location>
        <position position="1"/>
    </location>
</feature>
<protein>
    <submittedName>
        <fullName evidence="1">Uncharacterized protein</fullName>
    </submittedName>
</protein>
<accession>X1LMI7</accession>
<reference evidence="1" key="1">
    <citation type="journal article" date="2014" name="Front. Microbiol.">
        <title>High frequency of phylogenetically diverse reductive dehalogenase-homologous genes in deep subseafloor sedimentary metagenomes.</title>
        <authorList>
            <person name="Kawai M."/>
            <person name="Futagami T."/>
            <person name="Toyoda A."/>
            <person name="Takaki Y."/>
            <person name="Nishi S."/>
            <person name="Hori S."/>
            <person name="Arai W."/>
            <person name="Tsubouchi T."/>
            <person name="Morono Y."/>
            <person name="Uchiyama I."/>
            <person name="Ito T."/>
            <person name="Fujiyama A."/>
            <person name="Inagaki F."/>
            <person name="Takami H."/>
        </authorList>
    </citation>
    <scope>NUCLEOTIDE SEQUENCE</scope>
    <source>
        <strain evidence="1">Expedition CK06-06</strain>
    </source>
</reference>
<name>X1LMI7_9ZZZZ</name>
<sequence length="112" mass="12841">DLQVALTKLNKHWEKTEFQGGLIDERTLEVTDRVQSMTFIGDWRCAPLINAFFINDGDNTAYIGINHTDEYFTMEPGETRTVDRAGAEERIALIFYWSDNGETTSVRVNGEY</sequence>
<organism evidence="1">
    <name type="scientific">marine sediment metagenome</name>
    <dbReference type="NCBI Taxonomy" id="412755"/>
    <lineage>
        <taxon>unclassified sequences</taxon>
        <taxon>metagenomes</taxon>
        <taxon>ecological metagenomes</taxon>
    </lineage>
</organism>
<comment type="caution">
    <text evidence="1">The sequence shown here is derived from an EMBL/GenBank/DDBJ whole genome shotgun (WGS) entry which is preliminary data.</text>
</comment>
<dbReference type="AlphaFoldDB" id="X1LMI7"/>